<keyword evidence="2" id="KW-0812">Transmembrane</keyword>
<dbReference type="Gene3D" id="2.60.120.260">
    <property type="entry name" value="Galactose-binding domain-like"/>
    <property type="match status" value="2"/>
</dbReference>
<feature type="compositionally biased region" description="Polar residues" evidence="1">
    <location>
        <begin position="392"/>
        <end position="404"/>
    </location>
</feature>
<proteinExistence type="predicted"/>
<evidence type="ECO:0000256" key="2">
    <source>
        <dbReference type="SAM" id="Phobius"/>
    </source>
</evidence>
<keyword evidence="2" id="KW-0472">Membrane</keyword>
<feature type="compositionally biased region" description="Polar residues" evidence="1">
    <location>
        <begin position="436"/>
        <end position="450"/>
    </location>
</feature>
<evidence type="ECO:0000313" key="3">
    <source>
        <dbReference type="EMBL" id="KAJ7717019.1"/>
    </source>
</evidence>
<keyword evidence="2" id="KW-1133">Transmembrane helix</keyword>
<organism evidence="3 4">
    <name type="scientific">Mycena metata</name>
    <dbReference type="NCBI Taxonomy" id="1033252"/>
    <lineage>
        <taxon>Eukaryota</taxon>
        <taxon>Fungi</taxon>
        <taxon>Dikarya</taxon>
        <taxon>Basidiomycota</taxon>
        <taxon>Agaricomycotina</taxon>
        <taxon>Agaricomycetes</taxon>
        <taxon>Agaricomycetidae</taxon>
        <taxon>Agaricales</taxon>
        <taxon>Marasmiineae</taxon>
        <taxon>Mycenaceae</taxon>
        <taxon>Mycena</taxon>
    </lineage>
</organism>
<evidence type="ECO:0008006" key="5">
    <source>
        <dbReference type="Google" id="ProtNLM"/>
    </source>
</evidence>
<dbReference type="AlphaFoldDB" id="A0AAD7HCD0"/>
<sequence>MSTNVAIVDNRDLLLHYAGGWVEGGAPVEFNDTTIWTGTRGATISFTFVGSSIAAYATVAAVNPPNASMSFSVDNSIRGAYTPDGITVTTPHSLLWQSPIMNDTSHTLIITQTAAQSGGVIFFDYLLYNTTVSTNVHSFFIDDSDPRITYTGGWNEDLQDDEFQHTLHSSTKVGDSLSFQFVGKSIAMYGDLVPGASSNASFAIDGGPPLFIPSTSPAGRTTNNLLFNSGDLANGNHSLVVSAADDQALWVDYFLVTPNGPGPTSSSLSATSGSSAASSPSGLSVGSNAVQTKKSAPIGAIVGPVVGVLVLIALLVAALFVYRRRRRVRAPHGSQPIPETLQPTPYPYIGYSDSTLSPSADSGLTAYRARHANAHVWLPGSPPPGAMLPSSPADSPGTSGAGTQFYPANSVNPTLPNSEMPYGGKGAQEVRELRQWNINANARSPTSAPESDTVAEEPPQYVA</sequence>
<evidence type="ECO:0000256" key="1">
    <source>
        <dbReference type="SAM" id="MobiDB-lite"/>
    </source>
</evidence>
<comment type="caution">
    <text evidence="3">The sequence shown here is derived from an EMBL/GenBank/DDBJ whole genome shotgun (WGS) entry which is preliminary data.</text>
</comment>
<feature type="transmembrane region" description="Helical" evidence="2">
    <location>
        <begin position="298"/>
        <end position="322"/>
    </location>
</feature>
<gene>
    <name evidence="3" type="ORF">B0H16DRAFT_1740861</name>
</gene>
<name>A0AAD7HCD0_9AGAR</name>
<feature type="region of interest" description="Disordered" evidence="1">
    <location>
        <begin position="434"/>
        <end position="463"/>
    </location>
</feature>
<reference evidence="3" key="1">
    <citation type="submission" date="2023-03" db="EMBL/GenBank/DDBJ databases">
        <title>Massive genome expansion in bonnet fungi (Mycena s.s.) driven by repeated elements and novel gene families across ecological guilds.</title>
        <authorList>
            <consortium name="Lawrence Berkeley National Laboratory"/>
            <person name="Harder C.B."/>
            <person name="Miyauchi S."/>
            <person name="Viragh M."/>
            <person name="Kuo A."/>
            <person name="Thoen E."/>
            <person name="Andreopoulos B."/>
            <person name="Lu D."/>
            <person name="Skrede I."/>
            <person name="Drula E."/>
            <person name="Henrissat B."/>
            <person name="Morin E."/>
            <person name="Kohler A."/>
            <person name="Barry K."/>
            <person name="LaButti K."/>
            <person name="Morin E."/>
            <person name="Salamov A."/>
            <person name="Lipzen A."/>
            <person name="Mereny Z."/>
            <person name="Hegedus B."/>
            <person name="Baldrian P."/>
            <person name="Stursova M."/>
            <person name="Weitz H."/>
            <person name="Taylor A."/>
            <person name="Grigoriev I.V."/>
            <person name="Nagy L.G."/>
            <person name="Martin F."/>
            <person name="Kauserud H."/>
        </authorList>
    </citation>
    <scope>NUCLEOTIDE SEQUENCE</scope>
    <source>
        <strain evidence="3">CBHHK182m</strain>
    </source>
</reference>
<dbReference type="EMBL" id="JARKIB010000283">
    <property type="protein sequence ID" value="KAJ7717019.1"/>
    <property type="molecule type" value="Genomic_DNA"/>
</dbReference>
<dbReference type="Proteomes" id="UP001215598">
    <property type="component" value="Unassembled WGS sequence"/>
</dbReference>
<feature type="region of interest" description="Disordered" evidence="1">
    <location>
        <begin position="383"/>
        <end position="404"/>
    </location>
</feature>
<accession>A0AAD7HCD0</accession>
<protein>
    <recommendedName>
        <fullName evidence="5">Transmembrane protein</fullName>
    </recommendedName>
</protein>
<keyword evidence="4" id="KW-1185">Reference proteome</keyword>
<evidence type="ECO:0000313" key="4">
    <source>
        <dbReference type="Proteomes" id="UP001215598"/>
    </source>
</evidence>